<feature type="transmembrane region" description="Helical" evidence="6">
    <location>
        <begin position="231"/>
        <end position="252"/>
    </location>
</feature>
<feature type="transmembrane region" description="Helical" evidence="6">
    <location>
        <begin position="20"/>
        <end position="43"/>
    </location>
</feature>
<evidence type="ECO:0000256" key="5">
    <source>
        <dbReference type="ARBA" id="ARBA00023136"/>
    </source>
</evidence>
<protein>
    <submittedName>
        <fullName evidence="7">Polysaccharide biosynthesis protein</fullName>
    </submittedName>
</protein>
<feature type="transmembrane region" description="Helical" evidence="6">
    <location>
        <begin position="395"/>
        <end position="416"/>
    </location>
</feature>
<evidence type="ECO:0000313" key="7">
    <source>
        <dbReference type="EMBL" id="NEN22237.1"/>
    </source>
</evidence>
<accession>A0A7K3WKR6</accession>
<dbReference type="PANTHER" id="PTHR30250:SF11">
    <property type="entry name" value="O-ANTIGEN TRANSPORTER-RELATED"/>
    <property type="match status" value="1"/>
</dbReference>
<evidence type="ECO:0000256" key="2">
    <source>
        <dbReference type="ARBA" id="ARBA00022475"/>
    </source>
</evidence>
<dbReference type="EMBL" id="JAAGVY010000002">
    <property type="protein sequence ID" value="NEN22237.1"/>
    <property type="molecule type" value="Genomic_DNA"/>
</dbReference>
<keyword evidence="5 6" id="KW-0472">Membrane</keyword>
<keyword evidence="3 6" id="KW-0812">Transmembrane</keyword>
<gene>
    <name evidence="7" type="ORF">G3O08_01800</name>
</gene>
<evidence type="ECO:0000256" key="1">
    <source>
        <dbReference type="ARBA" id="ARBA00004651"/>
    </source>
</evidence>
<comment type="subcellular location">
    <subcellularLocation>
        <location evidence="1">Cell membrane</location>
        <topology evidence="1">Multi-pass membrane protein</topology>
    </subcellularLocation>
</comment>
<evidence type="ECO:0000313" key="8">
    <source>
        <dbReference type="Proteomes" id="UP000486602"/>
    </source>
</evidence>
<comment type="caution">
    <text evidence="7">The sequence shown here is derived from an EMBL/GenBank/DDBJ whole genome shotgun (WGS) entry which is preliminary data.</text>
</comment>
<evidence type="ECO:0000256" key="6">
    <source>
        <dbReference type="SAM" id="Phobius"/>
    </source>
</evidence>
<dbReference type="AlphaFoldDB" id="A0A7K3WKR6"/>
<evidence type="ECO:0000256" key="3">
    <source>
        <dbReference type="ARBA" id="ARBA00022692"/>
    </source>
</evidence>
<feature type="transmembrane region" description="Helical" evidence="6">
    <location>
        <begin position="371"/>
        <end position="389"/>
    </location>
</feature>
<evidence type="ECO:0000256" key="4">
    <source>
        <dbReference type="ARBA" id="ARBA00022989"/>
    </source>
</evidence>
<reference evidence="7 8" key="1">
    <citation type="submission" date="2020-02" db="EMBL/GenBank/DDBJ databases">
        <title>Out from the shadows clarifying the taxonomy of the family Cryomorphaceae and related taxa by utilizing the GTDB taxonomic framework.</title>
        <authorList>
            <person name="Bowman J.P."/>
        </authorList>
    </citation>
    <scope>NUCLEOTIDE SEQUENCE [LARGE SCALE GENOMIC DNA]</scope>
    <source>
        <strain evidence="7 8">QSSC 1-22</strain>
    </source>
</reference>
<feature type="transmembrane region" description="Helical" evidence="6">
    <location>
        <begin position="264"/>
        <end position="283"/>
    </location>
</feature>
<dbReference type="InterPro" id="IPR050833">
    <property type="entry name" value="Poly_Biosynth_Transport"/>
</dbReference>
<keyword evidence="2" id="KW-1003">Cell membrane</keyword>
<dbReference type="Proteomes" id="UP000486602">
    <property type="component" value="Unassembled WGS sequence"/>
</dbReference>
<proteinExistence type="predicted"/>
<feature type="transmembrane region" description="Helical" evidence="6">
    <location>
        <begin position="50"/>
        <end position="75"/>
    </location>
</feature>
<organism evidence="7 8">
    <name type="scientific">Cryomorpha ignava</name>
    <dbReference type="NCBI Taxonomy" id="101383"/>
    <lineage>
        <taxon>Bacteria</taxon>
        <taxon>Pseudomonadati</taxon>
        <taxon>Bacteroidota</taxon>
        <taxon>Flavobacteriia</taxon>
        <taxon>Flavobacteriales</taxon>
        <taxon>Cryomorphaceae</taxon>
        <taxon>Cryomorpha</taxon>
    </lineage>
</organism>
<feature type="transmembrane region" description="Helical" evidence="6">
    <location>
        <begin position="101"/>
        <end position="117"/>
    </location>
</feature>
<dbReference type="GO" id="GO:0005886">
    <property type="term" value="C:plasma membrane"/>
    <property type="evidence" value="ECO:0007669"/>
    <property type="project" value="UniProtKB-SubCell"/>
</dbReference>
<feature type="transmembrane region" description="Helical" evidence="6">
    <location>
        <begin position="303"/>
        <end position="321"/>
    </location>
</feature>
<feature type="transmembrane region" description="Helical" evidence="6">
    <location>
        <begin position="341"/>
        <end position="359"/>
    </location>
</feature>
<sequence>MKEVGFDTARTKEWLRLSSITGGTQILIQGIGLLSGIIVIRLLPTTEYALYTLANTMLGTMVVLADSGIGSGVMAESGKVWKDKERLGVALATGLDLRRKFAAGSLLIAAPILIYLLHYHGADWWMSVLIVISLIPAFISSLSGSIFQIPLKLKQDIAPLQKNTLFEGLGRFAMVFSLFVLPWTFIAILGAGIPRLITNIRLRKLSAGYADWTQKPDVEVRKRILKMVKRLMPGAVYFVVSGQISIWLISIFGTTASVAKIGALGRITIMLTVISTIFGTLVYPRFARLPLNSKILMKRFLQVMALLVLTAVMVTVAVGIFSDQILWVLGENYQNLNIELVMSIAASSIALISGAAFTMSTQRGWAIHPGISIPVNVASIILGVLLVDVSTLRGVLLFNIFIVVMRVLMSVSYAIIKIIQNNKYRLSVKDK</sequence>
<keyword evidence="4 6" id="KW-1133">Transmembrane helix</keyword>
<keyword evidence="8" id="KW-1185">Reference proteome</keyword>
<name>A0A7K3WKR6_9FLAO</name>
<feature type="transmembrane region" description="Helical" evidence="6">
    <location>
        <begin position="124"/>
        <end position="149"/>
    </location>
</feature>
<dbReference type="PANTHER" id="PTHR30250">
    <property type="entry name" value="PST FAMILY PREDICTED COLANIC ACID TRANSPORTER"/>
    <property type="match status" value="1"/>
</dbReference>
<feature type="transmembrane region" description="Helical" evidence="6">
    <location>
        <begin position="169"/>
        <end position="193"/>
    </location>
</feature>